<dbReference type="Pfam" id="PF13384">
    <property type="entry name" value="HTH_23"/>
    <property type="match status" value="1"/>
</dbReference>
<dbReference type="GO" id="GO:0006355">
    <property type="term" value="P:regulation of DNA-templated transcription"/>
    <property type="evidence" value="ECO:0007669"/>
    <property type="project" value="InterPro"/>
</dbReference>
<keyword evidence="3" id="KW-1185">Reference proteome</keyword>
<dbReference type="AlphaFoldDB" id="A0A7X0HJY3"/>
<dbReference type="GO" id="GO:0003677">
    <property type="term" value="F:DNA binding"/>
    <property type="evidence" value="ECO:0007669"/>
    <property type="project" value="UniProtKB-KW"/>
</dbReference>
<organism evidence="2 3">
    <name type="scientific">Streptomyces candidus</name>
    <dbReference type="NCBI Taxonomy" id="67283"/>
    <lineage>
        <taxon>Bacteria</taxon>
        <taxon>Bacillati</taxon>
        <taxon>Actinomycetota</taxon>
        <taxon>Actinomycetes</taxon>
        <taxon>Kitasatosporales</taxon>
        <taxon>Streptomycetaceae</taxon>
        <taxon>Streptomyces</taxon>
    </lineage>
</organism>
<proteinExistence type="predicted"/>
<protein>
    <submittedName>
        <fullName evidence="2">DNA-binding NarL/FixJ family response regulator</fullName>
    </submittedName>
</protein>
<gene>
    <name evidence="2" type="ORF">HNQ79_004044</name>
</gene>
<sequence>MGDALLRNALLPLFETVWDRSVPLGSDSADAWGNPVPGQQRELLGLLAAGLKDEVIARRLGVHVHTARRRISRLLEALDAETRFQAGAQAAVRGWLG</sequence>
<accession>A0A7X0HJY3</accession>
<dbReference type="InterPro" id="IPR036388">
    <property type="entry name" value="WH-like_DNA-bd_sf"/>
</dbReference>
<dbReference type="RefSeq" id="WP_185032957.1">
    <property type="nucleotide sequence ID" value="NZ_BNBN01000013.1"/>
</dbReference>
<dbReference type="SMART" id="SM00421">
    <property type="entry name" value="HTH_LUXR"/>
    <property type="match status" value="1"/>
</dbReference>
<reference evidence="2 3" key="1">
    <citation type="submission" date="2020-08" db="EMBL/GenBank/DDBJ databases">
        <title>Genomic Encyclopedia of Type Strains, Phase IV (KMG-IV): sequencing the most valuable type-strain genomes for metagenomic binning, comparative biology and taxonomic classification.</title>
        <authorList>
            <person name="Goeker M."/>
        </authorList>
    </citation>
    <scope>NUCLEOTIDE SEQUENCE [LARGE SCALE GENOMIC DNA]</scope>
    <source>
        <strain evidence="2 3">DSM 40141</strain>
    </source>
</reference>
<evidence type="ECO:0000313" key="3">
    <source>
        <dbReference type="Proteomes" id="UP000540423"/>
    </source>
</evidence>
<keyword evidence="2" id="KW-0238">DNA-binding</keyword>
<dbReference type="SUPFAM" id="SSF46894">
    <property type="entry name" value="C-terminal effector domain of the bipartite response regulators"/>
    <property type="match status" value="1"/>
</dbReference>
<evidence type="ECO:0000259" key="1">
    <source>
        <dbReference type="SMART" id="SM00421"/>
    </source>
</evidence>
<dbReference type="InterPro" id="IPR016032">
    <property type="entry name" value="Sig_transdc_resp-reg_C-effctor"/>
</dbReference>
<feature type="domain" description="HTH luxR-type" evidence="1">
    <location>
        <begin position="33"/>
        <end position="90"/>
    </location>
</feature>
<evidence type="ECO:0000313" key="2">
    <source>
        <dbReference type="EMBL" id="MBB6437543.1"/>
    </source>
</evidence>
<comment type="caution">
    <text evidence="2">The sequence shown here is derived from an EMBL/GenBank/DDBJ whole genome shotgun (WGS) entry which is preliminary data.</text>
</comment>
<dbReference type="InterPro" id="IPR000792">
    <property type="entry name" value="Tscrpt_reg_LuxR_C"/>
</dbReference>
<name>A0A7X0HJY3_9ACTN</name>
<dbReference type="EMBL" id="JACHEM010000010">
    <property type="protein sequence ID" value="MBB6437543.1"/>
    <property type="molecule type" value="Genomic_DNA"/>
</dbReference>
<dbReference type="Gene3D" id="1.10.10.10">
    <property type="entry name" value="Winged helix-like DNA-binding domain superfamily/Winged helix DNA-binding domain"/>
    <property type="match status" value="1"/>
</dbReference>
<dbReference type="Proteomes" id="UP000540423">
    <property type="component" value="Unassembled WGS sequence"/>
</dbReference>